<dbReference type="EMBL" id="JBHSRF010000007">
    <property type="protein sequence ID" value="MFC6080989.1"/>
    <property type="molecule type" value="Genomic_DNA"/>
</dbReference>
<gene>
    <name evidence="1" type="ORF">ACFP1K_07440</name>
</gene>
<proteinExistence type="predicted"/>
<keyword evidence="2" id="KW-1185">Reference proteome</keyword>
<organism evidence="1 2">
    <name type="scientific">Sphaerisporangium aureirubrum</name>
    <dbReference type="NCBI Taxonomy" id="1544736"/>
    <lineage>
        <taxon>Bacteria</taxon>
        <taxon>Bacillati</taxon>
        <taxon>Actinomycetota</taxon>
        <taxon>Actinomycetes</taxon>
        <taxon>Streptosporangiales</taxon>
        <taxon>Streptosporangiaceae</taxon>
        <taxon>Sphaerisporangium</taxon>
    </lineage>
</organism>
<name>A0ABW1NCE7_9ACTN</name>
<evidence type="ECO:0000313" key="2">
    <source>
        <dbReference type="Proteomes" id="UP001596137"/>
    </source>
</evidence>
<accession>A0ABW1NCE7</accession>
<sequence>MTDLPPPYVYTDHGGDTLTARRFIHRTLGPALEIQTPGDLVEVPTRDVEQLVRDLINVAGTGHLILPSAEWEEDQTGSYHKATDIRVAARHEAVFVDDHAMSWEDALSLAAHIAQAALTSKALADALDPAEVEQIAGIIATAEPDLRNSYANDTPEIIARALIAAGCRMPEPHDG</sequence>
<dbReference type="Proteomes" id="UP001596137">
    <property type="component" value="Unassembled WGS sequence"/>
</dbReference>
<comment type="caution">
    <text evidence="1">The sequence shown here is derived from an EMBL/GenBank/DDBJ whole genome shotgun (WGS) entry which is preliminary data.</text>
</comment>
<protein>
    <submittedName>
        <fullName evidence="1">Uncharacterized protein</fullName>
    </submittedName>
</protein>
<reference evidence="2" key="1">
    <citation type="journal article" date="2019" name="Int. J. Syst. Evol. Microbiol.">
        <title>The Global Catalogue of Microorganisms (GCM) 10K type strain sequencing project: providing services to taxonomists for standard genome sequencing and annotation.</title>
        <authorList>
            <consortium name="The Broad Institute Genomics Platform"/>
            <consortium name="The Broad Institute Genome Sequencing Center for Infectious Disease"/>
            <person name="Wu L."/>
            <person name="Ma J."/>
        </authorList>
    </citation>
    <scope>NUCLEOTIDE SEQUENCE [LARGE SCALE GENOMIC DNA]</scope>
    <source>
        <strain evidence="2">JCM 30346</strain>
    </source>
</reference>
<evidence type="ECO:0000313" key="1">
    <source>
        <dbReference type="EMBL" id="MFC6080989.1"/>
    </source>
</evidence>
<dbReference type="RefSeq" id="WP_380748355.1">
    <property type="nucleotide sequence ID" value="NZ_JBHSRF010000007.1"/>
</dbReference>